<dbReference type="PANTHER" id="PTHR12905">
    <property type="entry name" value="METALLOPHOSPHOESTERASE"/>
    <property type="match status" value="1"/>
</dbReference>
<name>A0AAD9W567_PHOAM</name>
<dbReference type="EMBL" id="JAUJFL010000003">
    <property type="protein sequence ID" value="KAK2607207.1"/>
    <property type="molecule type" value="Genomic_DNA"/>
</dbReference>
<gene>
    <name evidence="2" type="ORF">N8I77_005904</name>
</gene>
<dbReference type="SUPFAM" id="SSF56300">
    <property type="entry name" value="Metallo-dependent phosphatases"/>
    <property type="match status" value="1"/>
</dbReference>
<dbReference type="AlphaFoldDB" id="A0AAD9W567"/>
<dbReference type="GO" id="GO:0016787">
    <property type="term" value="F:hydrolase activity"/>
    <property type="evidence" value="ECO:0007669"/>
    <property type="project" value="InterPro"/>
</dbReference>
<dbReference type="CDD" id="cd07379">
    <property type="entry name" value="MPP_239FB"/>
    <property type="match status" value="1"/>
</dbReference>
<dbReference type="Gene3D" id="3.60.21.10">
    <property type="match status" value="1"/>
</dbReference>
<sequence>MDSLLARPRPSAWELFLRSPLLYLARKLYSSRDIVPYRPISDPITVVCVSDTHNSQTALPDGDILIHAGDLTQSGTLKELQAALDWLKAQPHAHKIVVAGNHDTILDPSRDREGERAQLHWGDITYLCNEAATIECASGRRLRVYGSPLSPRYGNWAFQYPKSEDVWAGAVPDGVDILVTHGAPRGHLVLMSLGCAHLLREVWRTRPRLHVFGHVHEGYGQEWVGFDKTQGAFEGVVINTGLERVFSFGRLVFEIFRERFRSAREASCLLVNASMVGGLWDRERRKPITVVL</sequence>
<reference evidence="2" key="1">
    <citation type="submission" date="2023-06" db="EMBL/GenBank/DDBJ databases">
        <authorList>
            <person name="Noh H."/>
        </authorList>
    </citation>
    <scope>NUCLEOTIDE SEQUENCE</scope>
    <source>
        <strain evidence="2">DUCC20226</strain>
    </source>
</reference>
<dbReference type="PANTHER" id="PTHR12905:SF18">
    <property type="entry name" value="ESTER HYDROLASE, PUTATIVE (AFU_ORTHOLOGUE AFUA_4G03130)-RELATED"/>
    <property type="match status" value="1"/>
</dbReference>
<feature type="domain" description="Calcineurin-like phosphoesterase" evidence="1">
    <location>
        <begin position="46"/>
        <end position="217"/>
    </location>
</feature>
<evidence type="ECO:0000259" key="1">
    <source>
        <dbReference type="Pfam" id="PF00149"/>
    </source>
</evidence>
<dbReference type="Pfam" id="PF00149">
    <property type="entry name" value="Metallophos"/>
    <property type="match status" value="1"/>
</dbReference>
<comment type="caution">
    <text evidence="2">The sequence shown here is derived from an EMBL/GenBank/DDBJ whole genome shotgun (WGS) entry which is preliminary data.</text>
</comment>
<dbReference type="InterPro" id="IPR029052">
    <property type="entry name" value="Metallo-depent_PP-like"/>
</dbReference>
<dbReference type="InterPro" id="IPR004843">
    <property type="entry name" value="Calcineurin-like_PHP"/>
</dbReference>
<accession>A0AAD9W567</accession>
<dbReference type="Proteomes" id="UP001265746">
    <property type="component" value="Unassembled WGS sequence"/>
</dbReference>
<keyword evidence="3" id="KW-1185">Reference proteome</keyword>
<protein>
    <recommendedName>
        <fullName evidence="1">Calcineurin-like phosphoesterase domain-containing protein</fullName>
    </recommendedName>
</protein>
<evidence type="ECO:0000313" key="2">
    <source>
        <dbReference type="EMBL" id="KAK2607207.1"/>
    </source>
</evidence>
<organism evidence="2 3">
    <name type="scientific">Phomopsis amygdali</name>
    <name type="common">Fusicoccum amygdali</name>
    <dbReference type="NCBI Taxonomy" id="1214568"/>
    <lineage>
        <taxon>Eukaryota</taxon>
        <taxon>Fungi</taxon>
        <taxon>Dikarya</taxon>
        <taxon>Ascomycota</taxon>
        <taxon>Pezizomycotina</taxon>
        <taxon>Sordariomycetes</taxon>
        <taxon>Sordariomycetidae</taxon>
        <taxon>Diaporthales</taxon>
        <taxon>Diaporthaceae</taxon>
        <taxon>Diaporthe</taxon>
    </lineage>
</organism>
<dbReference type="InterPro" id="IPR051693">
    <property type="entry name" value="UPF0046_metallophosphoest"/>
</dbReference>
<proteinExistence type="predicted"/>
<evidence type="ECO:0000313" key="3">
    <source>
        <dbReference type="Proteomes" id="UP001265746"/>
    </source>
</evidence>